<dbReference type="AlphaFoldDB" id="A0A2T4C9Y6"/>
<evidence type="ECO:0000313" key="2">
    <source>
        <dbReference type="Proteomes" id="UP000240760"/>
    </source>
</evidence>
<name>A0A2T4C9Y6_TRILO</name>
<dbReference type="Proteomes" id="UP000240760">
    <property type="component" value="Unassembled WGS sequence"/>
</dbReference>
<sequence length="178" mass="19320">MHVCSWTGQPRTDECCRTNMNMDITSPVVSSRLHVRPESQNLQASSRILASPPSLFFSFPLNIIHACSAAPYQLNRQNKQHHGSLPAPPSPAADVALPPTQAPEAIESEMSAPTTCVIAAAFSPSCASQEASAAGTDSFFDAWTASRLHFFVISSFHPTSLPSVLRICAQYWLPRMAH</sequence>
<proteinExistence type="predicted"/>
<dbReference type="EMBL" id="KZ679129">
    <property type="protein sequence ID" value="PTB78387.1"/>
    <property type="molecule type" value="Genomic_DNA"/>
</dbReference>
<keyword evidence="2" id="KW-1185">Reference proteome</keyword>
<organism evidence="1 2">
    <name type="scientific">Trichoderma longibrachiatum ATCC 18648</name>
    <dbReference type="NCBI Taxonomy" id="983965"/>
    <lineage>
        <taxon>Eukaryota</taxon>
        <taxon>Fungi</taxon>
        <taxon>Dikarya</taxon>
        <taxon>Ascomycota</taxon>
        <taxon>Pezizomycotina</taxon>
        <taxon>Sordariomycetes</taxon>
        <taxon>Hypocreomycetidae</taxon>
        <taxon>Hypocreales</taxon>
        <taxon>Hypocreaceae</taxon>
        <taxon>Trichoderma</taxon>
    </lineage>
</organism>
<protein>
    <submittedName>
        <fullName evidence="1">Uncharacterized protein</fullName>
    </submittedName>
</protein>
<evidence type="ECO:0000313" key="1">
    <source>
        <dbReference type="EMBL" id="PTB78387.1"/>
    </source>
</evidence>
<gene>
    <name evidence="1" type="ORF">M440DRAFT_259913</name>
</gene>
<reference evidence="1 2" key="1">
    <citation type="submission" date="2016-07" db="EMBL/GenBank/DDBJ databases">
        <title>Multiple horizontal gene transfer events from other fungi enriched the ability of initially mycotrophic Trichoderma (Ascomycota) to feed on dead plant biomass.</title>
        <authorList>
            <consortium name="DOE Joint Genome Institute"/>
            <person name="Aerts A."/>
            <person name="Atanasova L."/>
            <person name="Chenthamara K."/>
            <person name="Zhang J."/>
            <person name="Grujic M."/>
            <person name="Henrissat B."/>
            <person name="Kuo A."/>
            <person name="Salamov A."/>
            <person name="Lipzen A."/>
            <person name="Labutti K."/>
            <person name="Barry K."/>
            <person name="Miao Y."/>
            <person name="Rahimi M.J."/>
            <person name="Shen Q."/>
            <person name="Grigoriev I.V."/>
            <person name="Kubicek C.P."/>
            <person name="Druzhinina I.S."/>
        </authorList>
    </citation>
    <scope>NUCLEOTIDE SEQUENCE [LARGE SCALE GENOMIC DNA]</scope>
    <source>
        <strain evidence="1 2">ATCC 18648</strain>
    </source>
</reference>
<accession>A0A2T4C9Y6</accession>